<accession>A0A6J5Q322</accession>
<evidence type="ECO:0000313" key="4">
    <source>
        <dbReference type="EMBL" id="CAB4183837.1"/>
    </source>
</evidence>
<dbReference type="EMBL" id="LR796887">
    <property type="protein sequence ID" value="CAB4172575.1"/>
    <property type="molecule type" value="Genomic_DNA"/>
</dbReference>
<name>A0A6J5Q322_9CAUD</name>
<protein>
    <submittedName>
        <fullName evidence="3">Uncharacterized protein</fullName>
    </submittedName>
</protein>
<evidence type="ECO:0000313" key="3">
    <source>
        <dbReference type="EMBL" id="CAB4178553.1"/>
    </source>
</evidence>
<dbReference type="EMBL" id="LR797319">
    <property type="protein sequence ID" value="CAB4202972.1"/>
    <property type="molecule type" value="Genomic_DNA"/>
</dbReference>
<evidence type="ECO:0000313" key="2">
    <source>
        <dbReference type="EMBL" id="CAB4172575.1"/>
    </source>
</evidence>
<feature type="region of interest" description="Disordered" evidence="1">
    <location>
        <begin position="1"/>
        <end position="20"/>
    </location>
</feature>
<organism evidence="3">
    <name type="scientific">uncultured Caudovirales phage</name>
    <dbReference type="NCBI Taxonomy" id="2100421"/>
    <lineage>
        <taxon>Viruses</taxon>
        <taxon>Duplodnaviria</taxon>
        <taxon>Heunggongvirae</taxon>
        <taxon>Uroviricota</taxon>
        <taxon>Caudoviricetes</taxon>
        <taxon>Peduoviridae</taxon>
        <taxon>Maltschvirus</taxon>
        <taxon>Maltschvirus maltsch</taxon>
    </lineage>
</organism>
<reference evidence="3" key="1">
    <citation type="submission" date="2020-05" db="EMBL/GenBank/DDBJ databases">
        <authorList>
            <person name="Chiriac C."/>
            <person name="Salcher M."/>
            <person name="Ghai R."/>
            <person name="Kavagutti S V."/>
        </authorList>
    </citation>
    <scope>NUCLEOTIDE SEQUENCE</scope>
</reference>
<evidence type="ECO:0000256" key="1">
    <source>
        <dbReference type="SAM" id="MobiDB-lite"/>
    </source>
</evidence>
<feature type="compositionally biased region" description="Polar residues" evidence="1">
    <location>
        <begin position="11"/>
        <end position="20"/>
    </location>
</feature>
<evidence type="ECO:0000313" key="5">
    <source>
        <dbReference type="EMBL" id="CAB4202972.1"/>
    </source>
</evidence>
<gene>
    <name evidence="3" type="ORF">UFOVP1018_9</name>
    <name evidence="4" type="ORF">UFOVP1105_10</name>
    <name evidence="5" type="ORF">UFOVP1372_54</name>
    <name evidence="6" type="ORF">UFOVP1470_11</name>
    <name evidence="7" type="ORF">UFOVP1557_54</name>
    <name evidence="2" type="ORF">UFOVP939_15</name>
</gene>
<evidence type="ECO:0000313" key="7">
    <source>
        <dbReference type="EMBL" id="CAB5230291.1"/>
    </source>
</evidence>
<dbReference type="EMBL" id="LR798407">
    <property type="protein sequence ID" value="CAB5230291.1"/>
    <property type="molecule type" value="Genomic_DNA"/>
</dbReference>
<dbReference type="EMBL" id="LR796966">
    <property type="protein sequence ID" value="CAB4178553.1"/>
    <property type="molecule type" value="Genomic_DNA"/>
</dbReference>
<dbReference type="EMBL" id="LR797054">
    <property type="protein sequence ID" value="CAB4183837.1"/>
    <property type="molecule type" value="Genomic_DNA"/>
</dbReference>
<dbReference type="EMBL" id="LR797419">
    <property type="protein sequence ID" value="CAB4214973.1"/>
    <property type="molecule type" value="Genomic_DNA"/>
</dbReference>
<evidence type="ECO:0000313" key="6">
    <source>
        <dbReference type="EMBL" id="CAB4214973.1"/>
    </source>
</evidence>
<sequence length="460" mass="49432">MTTLEEMMRNRANQGEIRNTPRNMLGGVADVLDPVSKFLSRFKLPESIPLLGGADAADLTGVKGSQGLLDDMSYGKSPIRGASLQTTTVDPRLLDLAGLTSVAAPVGKALGKAAVLEGAKQIQTGTGLLGSRVINPRMGVVPEGPSIPQRPKTQYELAHEVAQRNAAKPVSEGGLGLPADNMALDRAKAMTGMDFPSRQRIKNSIVDMVEGPNPNVSISGFKEGNGQKWYARQGAYMPGENPIINENANTWQGLREKIKNLGVEDAPEDIGTPGYQSVSRVFKHKPTVDELARRNAIDEARWAESKDVYLRYGDAPKGGRSKNYRDNTLESGVSVFKGRVNPEGSVSINATTNDQLGSFATLQGRPVYIADGMPSGIGADGEPTLMAVKLKNIKDVVPDMFGADGLYSTTAANLKGLIRSRFAAFDPMRRHEADILAGVGVGGLLDPQLIEEELRKRERK</sequence>
<proteinExistence type="predicted"/>